<evidence type="ECO:0000313" key="10">
    <source>
        <dbReference type="Proteomes" id="UP000322084"/>
    </source>
</evidence>
<dbReference type="Pfam" id="PF13807">
    <property type="entry name" value="GNVR"/>
    <property type="match status" value="1"/>
</dbReference>
<evidence type="ECO:0000259" key="7">
    <source>
        <dbReference type="Pfam" id="PF02706"/>
    </source>
</evidence>
<gene>
    <name evidence="9" type="primary">wzz</name>
    <name evidence="9" type="ORF">JCM17844_26370</name>
</gene>
<feature type="domain" description="Tyrosine-protein kinase G-rich" evidence="8">
    <location>
        <begin position="248"/>
        <end position="311"/>
    </location>
</feature>
<dbReference type="Pfam" id="PF02706">
    <property type="entry name" value="Wzz"/>
    <property type="match status" value="1"/>
</dbReference>
<accession>A0A5A7MSY4</accession>
<reference evidence="9 10" key="1">
    <citation type="submission" date="2019-09" db="EMBL/GenBank/DDBJ databases">
        <title>NBRP : Genome information of microbial organism related human and environment.</title>
        <authorList>
            <person name="Hattori M."/>
            <person name="Oshima K."/>
            <person name="Inaba H."/>
            <person name="Suda W."/>
            <person name="Sakamoto M."/>
            <person name="Iino T."/>
            <person name="Kitahara M."/>
            <person name="Oshida Y."/>
            <person name="Iida T."/>
            <person name="Kudo T."/>
            <person name="Itoh T."/>
            <person name="Ohkuma M."/>
        </authorList>
    </citation>
    <scope>NUCLEOTIDE SEQUENCE [LARGE SCALE GENOMIC DNA]</scope>
    <source>
        <strain evidence="9 10">Hi-2</strain>
    </source>
</reference>
<comment type="subcellular location">
    <subcellularLocation>
        <location evidence="1">Cell membrane</location>
        <topology evidence="1">Multi-pass membrane protein</topology>
    </subcellularLocation>
</comment>
<feature type="transmembrane region" description="Helical" evidence="6">
    <location>
        <begin position="293"/>
        <end position="313"/>
    </location>
</feature>
<organism evidence="9 10">
    <name type="scientific">Iodidimonas gelatinilytica</name>
    <dbReference type="NCBI Taxonomy" id="1236966"/>
    <lineage>
        <taxon>Bacteria</taxon>
        <taxon>Pseudomonadati</taxon>
        <taxon>Pseudomonadota</taxon>
        <taxon>Alphaproteobacteria</taxon>
        <taxon>Iodidimonadales</taxon>
        <taxon>Iodidimonadaceae</taxon>
        <taxon>Iodidimonas</taxon>
    </lineage>
</organism>
<dbReference type="RefSeq" id="WP_150001181.1">
    <property type="nucleotide sequence ID" value="NZ_BKCL01000011.1"/>
</dbReference>
<dbReference type="AlphaFoldDB" id="A0A5A7MSY4"/>
<evidence type="ECO:0000256" key="4">
    <source>
        <dbReference type="ARBA" id="ARBA00022989"/>
    </source>
</evidence>
<dbReference type="InterPro" id="IPR050445">
    <property type="entry name" value="Bact_polysacc_biosynth/exp"/>
</dbReference>
<keyword evidence="5 6" id="KW-0472">Membrane</keyword>
<dbReference type="PANTHER" id="PTHR32309:SF13">
    <property type="entry name" value="FERRIC ENTEROBACTIN TRANSPORT PROTEIN FEPE"/>
    <property type="match status" value="1"/>
</dbReference>
<keyword evidence="4 6" id="KW-1133">Transmembrane helix</keyword>
<dbReference type="GO" id="GO:0004713">
    <property type="term" value="F:protein tyrosine kinase activity"/>
    <property type="evidence" value="ECO:0007669"/>
    <property type="project" value="TreeGrafter"/>
</dbReference>
<evidence type="ECO:0000256" key="3">
    <source>
        <dbReference type="ARBA" id="ARBA00022692"/>
    </source>
</evidence>
<dbReference type="Proteomes" id="UP000322084">
    <property type="component" value="Unassembled WGS sequence"/>
</dbReference>
<protein>
    <submittedName>
        <fullName evidence="9">LPS biosynthesis protein</fullName>
    </submittedName>
</protein>
<feature type="transmembrane region" description="Helical" evidence="6">
    <location>
        <begin position="28"/>
        <end position="48"/>
    </location>
</feature>
<evidence type="ECO:0000256" key="2">
    <source>
        <dbReference type="ARBA" id="ARBA00022475"/>
    </source>
</evidence>
<dbReference type="EMBL" id="BKCL01000011">
    <property type="protein sequence ID" value="GEQ99000.1"/>
    <property type="molecule type" value="Genomic_DNA"/>
</dbReference>
<keyword evidence="3 6" id="KW-0812">Transmembrane</keyword>
<evidence type="ECO:0000256" key="1">
    <source>
        <dbReference type="ARBA" id="ARBA00004651"/>
    </source>
</evidence>
<dbReference type="GO" id="GO:0005886">
    <property type="term" value="C:plasma membrane"/>
    <property type="evidence" value="ECO:0007669"/>
    <property type="project" value="UniProtKB-SubCell"/>
</dbReference>
<evidence type="ECO:0000256" key="6">
    <source>
        <dbReference type="SAM" id="Phobius"/>
    </source>
</evidence>
<keyword evidence="2" id="KW-1003">Cell membrane</keyword>
<evidence type="ECO:0000259" key="8">
    <source>
        <dbReference type="Pfam" id="PF13807"/>
    </source>
</evidence>
<evidence type="ECO:0000256" key="5">
    <source>
        <dbReference type="ARBA" id="ARBA00023136"/>
    </source>
</evidence>
<dbReference type="Gene3D" id="3.30.1890.10">
    <property type="entry name" value="FepE-like"/>
    <property type="match status" value="1"/>
</dbReference>
<evidence type="ECO:0000313" key="9">
    <source>
        <dbReference type="EMBL" id="GEQ99000.1"/>
    </source>
</evidence>
<feature type="domain" description="Polysaccharide chain length determinant N-terminal" evidence="7">
    <location>
        <begin position="17"/>
        <end position="114"/>
    </location>
</feature>
<name>A0A5A7MSY4_9PROT</name>
<dbReference type="InterPro" id="IPR032807">
    <property type="entry name" value="GNVR"/>
</dbReference>
<dbReference type="InterPro" id="IPR003856">
    <property type="entry name" value="LPS_length_determ_N"/>
</dbReference>
<comment type="caution">
    <text evidence="9">The sequence shown here is derived from an EMBL/GenBank/DDBJ whole genome shotgun (WGS) entry which is preliminary data.</text>
</comment>
<proteinExistence type="predicted"/>
<dbReference type="PANTHER" id="PTHR32309">
    <property type="entry name" value="TYROSINE-PROTEIN KINASE"/>
    <property type="match status" value="1"/>
</dbReference>
<sequence length="323" mass="35563">MTADHVAGHADNRDIYVRDVILALRRRWMLILATVMVVGAMGLAYAIFAKPLYTASAIIQPATSEEAGGAFSSLASQFGGATSLAGITLDGGDAEAQANMAILKSREFSMRFIAQNDLMPYLFHERWNPETQDWRSGEPGLLARMIGGLSHLIARLSEDEGWRPPSSIPSDWDAFNIFDKKVRHLREDTETGLITVSFVVRNPELAAKWTNAFVAQANAEIRARTVSESSRAISFLREEIQKTSVAGVQDTIYGLMQSQLERVMFANSRPDYAFKVIDKAVPPEDRSHPKRPLIVLLSLFFGLALGGCLALGVEAFRGAFSRV</sequence>